<evidence type="ECO:0000313" key="3">
    <source>
        <dbReference type="Proteomes" id="UP000177943"/>
    </source>
</evidence>
<sequence length="256" mass="29418">MAIKQKSTIRQTVILSGGRGERLMPLTAHLNKGMIPVAGRPFLEHLIELFKKNGIHRFLILTGHAAESITNYFGDGKKWGVDISYQYAPREINHGKRLALALPLIDDFFILHRNDIYWPFDLKKHLDHFQKLKVPALMTVYRNRNKDGIYGPDSNVRLNEKGLIERYDDLLSPNPFYHGQDLGFFLLKKQTLLDNLPAEVPDDFCLHHKWLSRLAERGLLGAYPTDIPATTTTDAKWLKKAEEYFKIVSDNYSSSN</sequence>
<dbReference type="AlphaFoldDB" id="A0A1G2MRR2"/>
<name>A0A1G2MRR2_9BACT</name>
<evidence type="ECO:0000259" key="1">
    <source>
        <dbReference type="Pfam" id="PF00483"/>
    </source>
</evidence>
<organism evidence="2 3">
    <name type="scientific">Candidatus Taylorbacteria bacterium RIFCSPHIGHO2_02_FULL_45_35</name>
    <dbReference type="NCBI Taxonomy" id="1802311"/>
    <lineage>
        <taxon>Bacteria</taxon>
        <taxon>Candidatus Tayloriibacteriota</taxon>
    </lineage>
</organism>
<dbReference type="Pfam" id="PF00483">
    <property type="entry name" value="NTP_transferase"/>
    <property type="match status" value="1"/>
</dbReference>
<dbReference type="InterPro" id="IPR029044">
    <property type="entry name" value="Nucleotide-diphossugar_trans"/>
</dbReference>
<proteinExistence type="predicted"/>
<dbReference type="PANTHER" id="PTHR22572">
    <property type="entry name" value="SUGAR-1-PHOSPHATE GUANYL TRANSFERASE"/>
    <property type="match status" value="1"/>
</dbReference>
<gene>
    <name evidence="2" type="ORF">A3D56_03115</name>
</gene>
<accession>A0A1G2MRR2</accession>
<dbReference type="InterPro" id="IPR005835">
    <property type="entry name" value="NTP_transferase_dom"/>
</dbReference>
<reference evidence="2 3" key="1">
    <citation type="journal article" date="2016" name="Nat. Commun.">
        <title>Thousands of microbial genomes shed light on interconnected biogeochemical processes in an aquifer system.</title>
        <authorList>
            <person name="Anantharaman K."/>
            <person name="Brown C.T."/>
            <person name="Hug L.A."/>
            <person name="Sharon I."/>
            <person name="Castelle C.J."/>
            <person name="Probst A.J."/>
            <person name="Thomas B.C."/>
            <person name="Singh A."/>
            <person name="Wilkins M.J."/>
            <person name="Karaoz U."/>
            <person name="Brodie E.L."/>
            <person name="Williams K.H."/>
            <person name="Hubbard S.S."/>
            <person name="Banfield J.F."/>
        </authorList>
    </citation>
    <scope>NUCLEOTIDE SEQUENCE [LARGE SCALE GENOMIC DNA]</scope>
</reference>
<protein>
    <recommendedName>
        <fullName evidence="1">Nucleotidyl transferase domain-containing protein</fullName>
    </recommendedName>
</protein>
<dbReference type="Proteomes" id="UP000177943">
    <property type="component" value="Unassembled WGS sequence"/>
</dbReference>
<comment type="caution">
    <text evidence="2">The sequence shown here is derived from an EMBL/GenBank/DDBJ whole genome shotgun (WGS) entry which is preliminary data.</text>
</comment>
<evidence type="ECO:0000313" key="2">
    <source>
        <dbReference type="EMBL" id="OHA26590.1"/>
    </source>
</evidence>
<dbReference type="Gene3D" id="3.90.550.10">
    <property type="entry name" value="Spore Coat Polysaccharide Biosynthesis Protein SpsA, Chain A"/>
    <property type="match status" value="1"/>
</dbReference>
<feature type="domain" description="Nucleotidyl transferase" evidence="1">
    <location>
        <begin position="12"/>
        <end position="143"/>
    </location>
</feature>
<dbReference type="SUPFAM" id="SSF53448">
    <property type="entry name" value="Nucleotide-diphospho-sugar transferases"/>
    <property type="match status" value="1"/>
</dbReference>
<dbReference type="EMBL" id="MHRP01000030">
    <property type="protein sequence ID" value="OHA26590.1"/>
    <property type="molecule type" value="Genomic_DNA"/>
</dbReference>
<dbReference type="InterPro" id="IPR050486">
    <property type="entry name" value="Mannose-1P_guanyltransferase"/>
</dbReference>